<evidence type="ECO:0000256" key="2">
    <source>
        <dbReference type="ARBA" id="ARBA00006824"/>
    </source>
</evidence>
<keyword evidence="9" id="KW-1185">Reference proteome</keyword>
<comment type="similarity">
    <text evidence="2 7">Belongs to the peroxisomal membrane protein PXMP2/4 family.</text>
</comment>
<dbReference type="EMBL" id="KV454428">
    <property type="protein sequence ID" value="ODQ80948.1"/>
    <property type="molecule type" value="Genomic_DNA"/>
</dbReference>
<evidence type="ECO:0000256" key="6">
    <source>
        <dbReference type="ARBA" id="ARBA00039302"/>
    </source>
</evidence>
<dbReference type="InterPro" id="IPR007248">
    <property type="entry name" value="Mpv17_PMP22"/>
</dbReference>
<dbReference type="Pfam" id="PF04117">
    <property type="entry name" value="Mpv17_PMP22"/>
    <property type="match status" value="1"/>
</dbReference>
<evidence type="ECO:0000256" key="1">
    <source>
        <dbReference type="ARBA" id="ARBA00004141"/>
    </source>
</evidence>
<organism evidence="8 9">
    <name type="scientific">Babjeviella inositovora NRRL Y-12698</name>
    <dbReference type="NCBI Taxonomy" id="984486"/>
    <lineage>
        <taxon>Eukaryota</taxon>
        <taxon>Fungi</taxon>
        <taxon>Dikarya</taxon>
        <taxon>Ascomycota</taxon>
        <taxon>Saccharomycotina</taxon>
        <taxon>Pichiomycetes</taxon>
        <taxon>Serinales incertae sedis</taxon>
        <taxon>Babjeviella</taxon>
    </lineage>
</organism>
<name>A0A1E3QTF6_9ASCO</name>
<dbReference type="PANTHER" id="PTHR11266:SF17">
    <property type="entry name" value="PROTEIN MPV17"/>
    <property type="match status" value="1"/>
</dbReference>
<reference evidence="9" key="1">
    <citation type="submission" date="2016-05" db="EMBL/GenBank/DDBJ databases">
        <title>Comparative genomics of biotechnologically important yeasts.</title>
        <authorList>
            <consortium name="DOE Joint Genome Institute"/>
            <person name="Riley R."/>
            <person name="Haridas S."/>
            <person name="Wolfe K.H."/>
            <person name="Lopes M.R."/>
            <person name="Hittinger C.T."/>
            <person name="Goker M."/>
            <person name="Salamov A."/>
            <person name="Wisecaver J."/>
            <person name="Long T.M."/>
            <person name="Aerts A.L."/>
            <person name="Barry K."/>
            <person name="Choi C."/>
            <person name="Clum A."/>
            <person name="Coughlan A.Y."/>
            <person name="Deshpande S."/>
            <person name="Douglass A.P."/>
            <person name="Hanson S.J."/>
            <person name="Klenk H.-P."/>
            <person name="Labutti K."/>
            <person name="Lapidus A."/>
            <person name="Lindquist E."/>
            <person name="Lipzen A."/>
            <person name="Meier-Kolthoff J.P."/>
            <person name="Ohm R.A."/>
            <person name="Otillar R.P."/>
            <person name="Pangilinan J."/>
            <person name="Peng Y."/>
            <person name="Rokas A."/>
            <person name="Rosa C.A."/>
            <person name="Scheuner C."/>
            <person name="Sibirny A.A."/>
            <person name="Slot J.C."/>
            <person name="Stielow J.B."/>
            <person name="Sun H."/>
            <person name="Kurtzman C.P."/>
            <person name="Blackwell M."/>
            <person name="Grigoriev I.V."/>
            <person name="Jeffries T.W."/>
        </authorList>
    </citation>
    <scope>NUCLEOTIDE SEQUENCE [LARGE SCALE GENOMIC DNA]</scope>
    <source>
        <strain evidence="9">NRRL Y-12698</strain>
    </source>
</reference>
<evidence type="ECO:0000256" key="4">
    <source>
        <dbReference type="ARBA" id="ARBA00022989"/>
    </source>
</evidence>
<keyword evidence="4" id="KW-1133">Transmembrane helix</keyword>
<dbReference type="RefSeq" id="XP_018986276.1">
    <property type="nucleotide sequence ID" value="XM_019128201.1"/>
</dbReference>
<evidence type="ECO:0000313" key="8">
    <source>
        <dbReference type="EMBL" id="ODQ80948.1"/>
    </source>
</evidence>
<dbReference type="GO" id="GO:0005739">
    <property type="term" value="C:mitochondrion"/>
    <property type="evidence" value="ECO:0007669"/>
    <property type="project" value="TreeGrafter"/>
</dbReference>
<sequence length="220" mass="24999">MFRLFSLYKDSFQRRPLLTNIISTGLLSGIGDTMAQKLFPAETGKQTEFDYGRLLRVMFYGGLIYAPIADKWFRALAKISIPTSSLFAMGLKQTSMGIAAAGAVARVMIDQLCFRPVSVAMYYLTLTLLEQKSMNEVQEKLKLNYWPTLFSCWTIWPAIQLLNFSFVKVQYRLVVVSTVSLAWNCYLSYMNSQKVPKLNIEFEVTPDSTSAVIIHDHTSQ</sequence>
<dbReference type="PANTHER" id="PTHR11266">
    <property type="entry name" value="PEROXISOMAL MEMBRANE PROTEIN 2, PXMP2 MPV17"/>
    <property type="match status" value="1"/>
</dbReference>
<comment type="subcellular location">
    <subcellularLocation>
        <location evidence="1">Membrane</location>
        <topology evidence="1">Multi-pass membrane protein</topology>
    </subcellularLocation>
</comment>
<accession>A0A1E3QTF6</accession>
<dbReference type="OrthoDB" id="430207at2759"/>
<evidence type="ECO:0000256" key="7">
    <source>
        <dbReference type="RuleBase" id="RU363053"/>
    </source>
</evidence>
<keyword evidence="5" id="KW-0472">Membrane</keyword>
<gene>
    <name evidence="8" type="ORF">BABINDRAFT_160385</name>
</gene>
<proteinExistence type="inferred from homology"/>
<dbReference type="AlphaFoldDB" id="A0A1E3QTF6"/>
<keyword evidence="3" id="KW-0812">Transmembrane</keyword>
<dbReference type="STRING" id="984486.A0A1E3QTF6"/>
<evidence type="ECO:0000313" key="9">
    <source>
        <dbReference type="Proteomes" id="UP000094336"/>
    </source>
</evidence>
<dbReference type="GeneID" id="30146054"/>
<protein>
    <recommendedName>
        <fullName evidence="6">Protein SYM1</fullName>
    </recommendedName>
</protein>
<evidence type="ECO:0000256" key="5">
    <source>
        <dbReference type="ARBA" id="ARBA00023136"/>
    </source>
</evidence>
<dbReference type="Proteomes" id="UP000094336">
    <property type="component" value="Unassembled WGS sequence"/>
</dbReference>
<evidence type="ECO:0000256" key="3">
    <source>
        <dbReference type="ARBA" id="ARBA00022692"/>
    </source>
</evidence>
<dbReference type="GO" id="GO:0016020">
    <property type="term" value="C:membrane"/>
    <property type="evidence" value="ECO:0007669"/>
    <property type="project" value="UniProtKB-SubCell"/>
</dbReference>